<feature type="non-terminal residue" evidence="4">
    <location>
        <position position="172"/>
    </location>
</feature>
<dbReference type="GO" id="GO:0006099">
    <property type="term" value="P:tricarboxylic acid cycle"/>
    <property type="evidence" value="ECO:0007669"/>
    <property type="project" value="TreeGrafter"/>
</dbReference>
<dbReference type="EMBL" id="AUZY01005837">
    <property type="protein sequence ID" value="EQD56923.1"/>
    <property type="molecule type" value="Genomic_DNA"/>
</dbReference>
<dbReference type="PANTHER" id="PTHR23152:SF4">
    <property type="entry name" value="2-OXOADIPATE DEHYDROGENASE COMPLEX COMPONENT E1"/>
    <property type="match status" value="1"/>
</dbReference>
<name>T1AK63_9ZZZZ</name>
<reference evidence="4" key="2">
    <citation type="journal article" date="2014" name="ISME J.">
        <title>Microbial stratification in low pH oxic and suboxic macroscopic growths along an acid mine drainage.</title>
        <authorList>
            <person name="Mendez-Garcia C."/>
            <person name="Mesa V."/>
            <person name="Sprenger R.R."/>
            <person name="Richter M."/>
            <person name="Diez M.S."/>
            <person name="Solano J."/>
            <person name="Bargiela R."/>
            <person name="Golyshina O.V."/>
            <person name="Manteca A."/>
            <person name="Ramos J.L."/>
            <person name="Gallego J.R."/>
            <person name="Llorente I."/>
            <person name="Martins Dos Santos V.A."/>
            <person name="Jensen O.N."/>
            <person name="Pelaez A.I."/>
            <person name="Sanchez J."/>
            <person name="Ferrer M."/>
        </authorList>
    </citation>
    <scope>NUCLEOTIDE SEQUENCE</scope>
</reference>
<dbReference type="GO" id="GO:0004591">
    <property type="term" value="F:oxoglutarate dehydrogenase (succinyl-transferring) activity"/>
    <property type="evidence" value="ECO:0007669"/>
    <property type="project" value="TreeGrafter"/>
</dbReference>
<comment type="cofactor">
    <cofactor evidence="1">
        <name>thiamine diphosphate</name>
        <dbReference type="ChEBI" id="CHEBI:58937"/>
    </cofactor>
</comment>
<dbReference type="InterPro" id="IPR011603">
    <property type="entry name" value="2oxoglutarate_DH_E1"/>
</dbReference>
<proteinExistence type="predicted"/>
<dbReference type="GO" id="GO:0030976">
    <property type="term" value="F:thiamine pyrophosphate binding"/>
    <property type="evidence" value="ECO:0007669"/>
    <property type="project" value="InterPro"/>
</dbReference>
<accession>T1AK63</accession>
<gene>
    <name evidence="4" type="ORF">B1B_08893</name>
</gene>
<organism evidence="4">
    <name type="scientific">mine drainage metagenome</name>
    <dbReference type="NCBI Taxonomy" id="410659"/>
    <lineage>
        <taxon>unclassified sequences</taxon>
        <taxon>metagenomes</taxon>
        <taxon>ecological metagenomes</taxon>
    </lineage>
</organism>
<dbReference type="PANTHER" id="PTHR23152">
    <property type="entry name" value="2-OXOGLUTARATE DEHYDROGENASE"/>
    <property type="match status" value="1"/>
</dbReference>
<dbReference type="Gene3D" id="1.10.287.1150">
    <property type="entry name" value="TPP helical domain"/>
    <property type="match status" value="1"/>
</dbReference>
<dbReference type="Gene3D" id="3.40.50.970">
    <property type="match status" value="1"/>
</dbReference>
<evidence type="ECO:0000256" key="3">
    <source>
        <dbReference type="ARBA" id="ARBA00023052"/>
    </source>
</evidence>
<dbReference type="InterPro" id="IPR029061">
    <property type="entry name" value="THDP-binding"/>
</dbReference>
<comment type="caution">
    <text evidence="4">The sequence shown here is derived from an EMBL/GenBank/DDBJ whole genome shotgun (WGS) entry which is preliminary data.</text>
</comment>
<reference evidence="4" key="1">
    <citation type="submission" date="2013-08" db="EMBL/GenBank/DDBJ databases">
        <authorList>
            <person name="Mendez C."/>
            <person name="Richter M."/>
            <person name="Ferrer M."/>
            <person name="Sanchez J."/>
        </authorList>
    </citation>
    <scope>NUCLEOTIDE SEQUENCE</scope>
</reference>
<protein>
    <submittedName>
        <fullName evidence="4">Alpha-ketoglutarate decarboxylase</fullName>
    </submittedName>
</protein>
<dbReference type="GO" id="GO:0045252">
    <property type="term" value="C:oxoglutarate dehydrogenase complex"/>
    <property type="evidence" value="ECO:0007669"/>
    <property type="project" value="TreeGrafter"/>
</dbReference>
<evidence type="ECO:0000313" key="4">
    <source>
        <dbReference type="EMBL" id="EQD56923.1"/>
    </source>
</evidence>
<sequence length="172" mass="19332">NPASGAGEDERILKHIRVQELINMYRVRGHLHANLDPLHADPPPLHPELDMATYGLTMWDLPRRFVVGGLAGRREATLDEILTILRDAYCRTVGIEYGHILDPEQKRWIQERVEGVSTATTPDEQRRILSALTEAEVFERFLHSRYVGQKRFGLEGAESAIVALTAILDAAA</sequence>
<dbReference type="GO" id="GO:0005829">
    <property type="term" value="C:cytosol"/>
    <property type="evidence" value="ECO:0007669"/>
    <property type="project" value="TreeGrafter"/>
</dbReference>
<keyword evidence="3" id="KW-0786">Thiamine pyrophosphate</keyword>
<evidence type="ECO:0000256" key="1">
    <source>
        <dbReference type="ARBA" id="ARBA00001964"/>
    </source>
</evidence>
<keyword evidence="2" id="KW-0560">Oxidoreductase</keyword>
<feature type="non-terminal residue" evidence="4">
    <location>
        <position position="1"/>
    </location>
</feature>
<dbReference type="SUPFAM" id="SSF52518">
    <property type="entry name" value="Thiamin diphosphate-binding fold (THDP-binding)"/>
    <property type="match status" value="1"/>
</dbReference>
<evidence type="ECO:0000256" key="2">
    <source>
        <dbReference type="ARBA" id="ARBA00023002"/>
    </source>
</evidence>
<dbReference type="AlphaFoldDB" id="T1AK63"/>